<name>A0ABD7KC60_9ENTR</name>
<dbReference type="EMBL" id="FKDK01000012">
    <property type="protein sequence ID" value="SAA80948.1"/>
    <property type="molecule type" value="Genomic_DNA"/>
</dbReference>
<sequence length="208" mass="23678">MTKNIIILDDHPIFHKGLKLIIDPEPLLKVLDMCRTSEELFFSLSLGHADILLLDCSLPEGENNIPELVAQLYRQSTNTAVILMGDNVSHQKIAEQCSSMIAGYLCKTLTADSILILLHRVRRMLNSKSNNIHQQKKTINNNIPFASNRLSVKEKTVMKYLQMGLNVTQIAERLNRSVKTISSQKMTAMRKLDLESNRDIFELKLDEM</sequence>
<dbReference type="CDD" id="cd06170">
    <property type="entry name" value="LuxR_C_like"/>
    <property type="match status" value="1"/>
</dbReference>
<evidence type="ECO:0000313" key="8">
    <source>
        <dbReference type="Proteomes" id="UP000077278"/>
    </source>
</evidence>
<dbReference type="InterPro" id="IPR051015">
    <property type="entry name" value="EvgA-like"/>
</dbReference>
<feature type="modified residue" description="4-aspartylphosphate" evidence="2">
    <location>
        <position position="55"/>
    </location>
</feature>
<organism evidence="6 8">
    <name type="scientific">Enterobacter roggenkampii</name>
    <dbReference type="NCBI Taxonomy" id="1812935"/>
    <lineage>
        <taxon>Bacteria</taxon>
        <taxon>Pseudomonadati</taxon>
        <taxon>Pseudomonadota</taxon>
        <taxon>Gammaproteobacteria</taxon>
        <taxon>Enterobacterales</taxon>
        <taxon>Enterobacteriaceae</taxon>
        <taxon>Enterobacter</taxon>
        <taxon>Enterobacter cloacae complex</taxon>
    </lineage>
</organism>
<dbReference type="SMART" id="SM00421">
    <property type="entry name" value="HTH_LUXR"/>
    <property type="match status" value="1"/>
</dbReference>
<dbReference type="Proteomes" id="UP000077278">
    <property type="component" value="Unassembled WGS sequence"/>
</dbReference>
<comment type="caution">
    <text evidence="6">The sequence shown here is derived from an EMBL/GenBank/DDBJ whole genome shotgun (WGS) entry which is preliminary data.</text>
</comment>
<dbReference type="Pfam" id="PF00072">
    <property type="entry name" value="Response_reg"/>
    <property type="match status" value="1"/>
</dbReference>
<keyword evidence="7" id="KW-1185">Reference proteome</keyword>
<protein>
    <submittedName>
        <fullName evidence="6">Two component LuxR family transcription regulator protein</fullName>
    </submittedName>
</protein>
<keyword evidence="1" id="KW-0238">DNA-binding</keyword>
<dbReference type="Proteomes" id="UP000077063">
    <property type="component" value="Unassembled WGS sequence"/>
</dbReference>
<gene>
    <name evidence="6" type="primary">rcsB_4</name>
    <name evidence="5" type="synonym">rcsB_2</name>
    <name evidence="6" type="ORF">SAMEA2273136_00557</name>
    <name evidence="5" type="ORF">SAMEA2273443_02948</name>
</gene>
<proteinExistence type="predicted"/>
<dbReference type="EMBL" id="FKDD01000002">
    <property type="protein sequence ID" value="SAB48394.1"/>
    <property type="molecule type" value="Genomic_DNA"/>
</dbReference>
<dbReference type="PANTHER" id="PTHR45566:SF1">
    <property type="entry name" value="HTH-TYPE TRANSCRIPTIONAL REGULATOR YHJB-RELATED"/>
    <property type="match status" value="1"/>
</dbReference>
<dbReference type="SUPFAM" id="SSF52172">
    <property type="entry name" value="CheY-like"/>
    <property type="match status" value="1"/>
</dbReference>
<dbReference type="PROSITE" id="PS50110">
    <property type="entry name" value="RESPONSE_REGULATORY"/>
    <property type="match status" value="1"/>
</dbReference>
<dbReference type="Gene3D" id="1.10.10.10">
    <property type="entry name" value="Winged helix-like DNA-binding domain superfamily/Winged helix DNA-binding domain"/>
    <property type="match status" value="1"/>
</dbReference>
<dbReference type="Gene3D" id="3.40.50.2300">
    <property type="match status" value="1"/>
</dbReference>
<dbReference type="GO" id="GO:0003677">
    <property type="term" value="F:DNA binding"/>
    <property type="evidence" value="ECO:0007669"/>
    <property type="project" value="UniProtKB-KW"/>
</dbReference>
<evidence type="ECO:0000313" key="7">
    <source>
        <dbReference type="Proteomes" id="UP000077063"/>
    </source>
</evidence>
<dbReference type="PROSITE" id="PS50043">
    <property type="entry name" value="HTH_LUXR_2"/>
    <property type="match status" value="1"/>
</dbReference>
<accession>A0ABD7KC60</accession>
<dbReference type="RefSeq" id="WP_159427320.1">
    <property type="nucleotide sequence ID" value="NZ_FKDK01000012.1"/>
</dbReference>
<evidence type="ECO:0000259" key="4">
    <source>
        <dbReference type="PROSITE" id="PS50110"/>
    </source>
</evidence>
<feature type="domain" description="Response regulatory" evidence="4">
    <location>
        <begin position="4"/>
        <end position="122"/>
    </location>
</feature>
<reference evidence="7 8" key="1">
    <citation type="submission" date="2016-03" db="EMBL/GenBank/DDBJ databases">
        <authorList>
            <consortium name="Pathogen Informatics"/>
        </authorList>
    </citation>
    <scope>NUCLEOTIDE SEQUENCE [LARGE SCALE GENOMIC DNA]</scope>
    <source>
        <strain evidence="7">e2161</strain>
        <strain evidence="5">E2161</strain>
        <strain evidence="6">E264</strain>
        <strain evidence="8">e264</strain>
    </source>
</reference>
<dbReference type="InterPro" id="IPR000792">
    <property type="entry name" value="Tscrpt_reg_LuxR_C"/>
</dbReference>
<evidence type="ECO:0000259" key="3">
    <source>
        <dbReference type="PROSITE" id="PS50043"/>
    </source>
</evidence>
<evidence type="ECO:0000313" key="5">
    <source>
        <dbReference type="EMBL" id="SAA80948.1"/>
    </source>
</evidence>
<keyword evidence="2" id="KW-0597">Phosphoprotein</keyword>
<dbReference type="InterPro" id="IPR016032">
    <property type="entry name" value="Sig_transdc_resp-reg_C-effctor"/>
</dbReference>
<evidence type="ECO:0000256" key="2">
    <source>
        <dbReference type="PROSITE-ProRule" id="PRU00169"/>
    </source>
</evidence>
<feature type="domain" description="HTH luxR-type" evidence="3">
    <location>
        <begin position="143"/>
        <end position="208"/>
    </location>
</feature>
<dbReference type="PANTHER" id="PTHR45566">
    <property type="entry name" value="HTH-TYPE TRANSCRIPTIONAL REGULATOR YHJB-RELATED"/>
    <property type="match status" value="1"/>
</dbReference>
<dbReference type="InterPro" id="IPR001789">
    <property type="entry name" value="Sig_transdc_resp-reg_receiver"/>
</dbReference>
<dbReference type="PRINTS" id="PR00038">
    <property type="entry name" value="HTHLUXR"/>
</dbReference>
<dbReference type="InterPro" id="IPR036388">
    <property type="entry name" value="WH-like_DNA-bd_sf"/>
</dbReference>
<evidence type="ECO:0000256" key="1">
    <source>
        <dbReference type="ARBA" id="ARBA00023125"/>
    </source>
</evidence>
<evidence type="ECO:0000313" key="6">
    <source>
        <dbReference type="EMBL" id="SAB48394.1"/>
    </source>
</evidence>
<dbReference type="AlphaFoldDB" id="A0ABD7KC60"/>
<dbReference type="SUPFAM" id="SSF46894">
    <property type="entry name" value="C-terminal effector domain of the bipartite response regulators"/>
    <property type="match status" value="1"/>
</dbReference>
<dbReference type="InterPro" id="IPR011006">
    <property type="entry name" value="CheY-like_superfamily"/>
</dbReference>
<dbReference type="Pfam" id="PF00196">
    <property type="entry name" value="GerE"/>
    <property type="match status" value="1"/>
</dbReference>